<gene>
    <name evidence="2" type="ORF">POPTR_005G166200</name>
</gene>
<keyword evidence="1" id="KW-0472">Membrane</keyword>
<feature type="transmembrane region" description="Helical" evidence="1">
    <location>
        <begin position="38"/>
        <end position="55"/>
    </location>
</feature>
<dbReference type="InParanoid" id="B9H743"/>
<keyword evidence="1" id="KW-1133">Transmembrane helix</keyword>
<dbReference type="Proteomes" id="UP000006729">
    <property type="component" value="Chromosome 5"/>
</dbReference>
<dbReference type="HOGENOM" id="CLU_1663701_0_0_1"/>
<reference evidence="2 3" key="1">
    <citation type="journal article" date="2006" name="Science">
        <title>The genome of black cottonwood, Populus trichocarpa (Torr. &amp; Gray).</title>
        <authorList>
            <person name="Tuskan G.A."/>
            <person name="Difazio S."/>
            <person name="Jansson S."/>
            <person name="Bohlmann J."/>
            <person name="Grigoriev I."/>
            <person name="Hellsten U."/>
            <person name="Putnam N."/>
            <person name="Ralph S."/>
            <person name="Rombauts S."/>
            <person name="Salamov A."/>
            <person name="Schein J."/>
            <person name="Sterck L."/>
            <person name="Aerts A."/>
            <person name="Bhalerao R.R."/>
            <person name="Bhalerao R.P."/>
            <person name="Blaudez D."/>
            <person name="Boerjan W."/>
            <person name="Brun A."/>
            <person name="Brunner A."/>
            <person name="Busov V."/>
            <person name="Campbell M."/>
            <person name="Carlson J."/>
            <person name="Chalot M."/>
            <person name="Chapman J."/>
            <person name="Chen G.L."/>
            <person name="Cooper D."/>
            <person name="Coutinho P.M."/>
            <person name="Couturier J."/>
            <person name="Covert S."/>
            <person name="Cronk Q."/>
            <person name="Cunningham R."/>
            <person name="Davis J."/>
            <person name="Degroeve S."/>
            <person name="Dejardin A."/>
            <person name="Depamphilis C."/>
            <person name="Detter J."/>
            <person name="Dirks B."/>
            <person name="Dubchak I."/>
            <person name="Duplessis S."/>
            <person name="Ehlting J."/>
            <person name="Ellis B."/>
            <person name="Gendler K."/>
            <person name="Goodstein D."/>
            <person name="Gribskov M."/>
            <person name="Grimwood J."/>
            <person name="Groover A."/>
            <person name="Gunter L."/>
            <person name="Hamberger B."/>
            <person name="Heinze B."/>
            <person name="Helariutta Y."/>
            <person name="Henrissat B."/>
            <person name="Holligan D."/>
            <person name="Holt R."/>
            <person name="Huang W."/>
            <person name="Islam-Faridi N."/>
            <person name="Jones S."/>
            <person name="Jones-Rhoades M."/>
            <person name="Jorgensen R."/>
            <person name="Joshi C."/>
            <person name="Kangasjarvi J."/>
            <person name="Karlsson J."/>
            <person name="Kelleher C."/>
            <person name="Kirkpatrick R."/>
            <person name="Kirst M."/>
            <person name="Kohler A."/>
            <person name="Kalluri U."/>
            <person name="Larimer F."/>
            <person name="Leebens-Mack J."/>
            <person name="Leple J.C."/>
            <person name="Locascio P."/>
            <person name="Lou Y."/>
            <person name="Lucas S."/>
            <person name="Martin F."/>
            <person name="Montanini B."/>
            <person name="Napoli C."/>
            <person name="Nelson D.R."/>
            <person name="Nelson C."/>
            <person name="Nieminen K."/>
            <person name="Nilsson O."/>
            <person name="Pereda V."/>
            <person name="Peter G."/>
            <person name="Philippe R."/>
            <person name="Pilate G."/>
            <person name="Poliakov A."/>
            <person name="Razumovskaya J."/>
            <person name="Richardson P."/>
            <person name="Rinaldi C."/>
            <person name="Ritland K."/>
            <person name="Rouze P."/>
            <person name="Ryaboy D."/>
            <person name="Schmutz J."/>
            <person name="Schrader J."/>
            <person name="Segerman B."/>
            <person name="Shin H."/>
            <person name="Siddiqui A."/>
            <person name="Sterky F."/>
            <person name="Terry A."/>
            <person name="Tsai C.J."/>
            <person name="Uberbacher E."/>
            <person name="Unneberg P."/>
            <person name="Vahala J."/>
            <person name="Wall K."/>
            <person name="Wessler S."/>
            <person name="Yang G."/>
            <person name="Yin T."/>
            <person name="Douglas C."/>
            <person name="Marra M."/>
            <person name="Sandberg G."/>
            <person name="Van de Peer Y."/>
            <person name="Rokhsar D."/>
        </authorList>
    </citation>
    <scope>NUCLEOTIDE SEQUENCE [LARGE SCALE GENOMIC DNA]</scope>
    <source>
        <strain evidence="3">cv. Nisqually</strain>
    </source>
</reference>
<dbReference type="AlphaFoldDB" id="B9H743"/>
<organism evidence="2 3">
    <name type="scientific">Populus trichocarpa</name>
    <name type="common">Western balsam poplar</name>
    <name type="synonym">Populus balsamifera subsp. trichocarpa</name>
    <dbReference type="NCBI Taxonomy" id="3694"/>
    <lineage>
        <taxon>Eukaryota</taxon>
        <taxon>Viridiplantae</taxon>
        <taxon>Streptophyta</taxon>
        <taxon>Embryophyta</taxon>
        <taxon>Tracheophyta</taxon>
        <taxon>Spermatophyta</taxon>
        <taxon>Magnoliopsida</taxon>
        <taxon>eudicotyledons</taxon>
        <taxon>Gunneridae</taxon>
        <taxon>Pentapetalae</taxon>
        <taxon>rosids</taxon>
        <taxon>fabids</taxon>
        <taxon>Malpighiales</taxon>
        <taxon>Salicaceae</taxon>
        <taxon>Saliceae</taxon>
        <taxon>Populus</taxon>
    </lineage>
</organism>
<sequence>MDLNSLEADAMGRLSRLPLLLSVALLGLRLFGRFVDEVGLSAAAILLFLARRLLVHAVSRQMRLRLIGLIQLASLDSYSEHQEIGWSVGDAALRMISHDCLVYIGIHLGEFLSPKHVAGSRVVAVTGRIMLEVLPIIAADLLGWKEIHPSDTAVFWASKQMLLCLLGRF</sequence>
<evidence type="ECO:0000313" key="3">
    <source>
        <dbReference type="Proteomes" id="UP000006729"/>
    </source>
</evidence>
<proteinExistence type="predicted"/>
<keyword evidence="1" id="KW-0812">Transmembrane</keyword>
<protein>
    <submittedName>
        <fullName evidence="2">Uncharacterized protein</fullName>
    </submittedName>
</protein>
<name>B9H743_POPTR</name>
<evidence type="ECO:0000313" key="2">
    <source>
        <dbReference type="EMBL" id="PNT37065.1"/>
    </source>
</evidence>
<keyword evidence="3" id="KW-1185">Reference proteome</keyword>
<accession>B9H743</accession>
<evidence type="ECO:0000256" key="1">
    <source>
        <dbReference type="SAM" id="Phobius"/>
    </source>
</evidence>
<dbReference type="EMBL" id="CM009294">
    <property type="protein sequence ID" value="PNT37065.1"/>
    <property type="molecule type" value="Genomic_DNA"/>
</dbReference>